<dbReference type="Pfam" id="PF02653">
    <property type="entry name" value="BPD_transp_2"/>
    <property type="match status" value="1"/>
</dbReference>
<reference evidence="8" key="1">
    <citation type="submission" date="2023-12" db="EMBL/GenBank/DDBJ databases">
        <title>Novel isolates from deep terrestrial aquifers shed light on the physiology and ecology of the class Limnochordia.</title>
        <authorList>
            <person name="Karnachuk O.V."/>
            <person name="Lukina A.P."/>
            <person name="Avakyan M.R."/>
            <person name="Kadnikov V."/>
            <person name="Begmatov S."/>
            <person name="Beletsky A.V."/>
            <person name="Mardanov A.V."/>
            <person name="Ravin N.V."/>
        </authorList>
    </citation>
    <scope>NUCLEOTIDE SEQUENCE [LARGE SCALE GENOMIC DNA]</scope>
    <source>
        <strain evidence="8">LN</strain>
    </source>
</reference>
<keyword evidence="3 6" id="KW-0812">Transmembrane</keyword>
<dbReference type="PANTHER" id="PTHR32196:SF69">
    <property type="entry name" value="BRANCHED-CHAIN AMINO ACID TRANSPORT SYSTEM, PERMEASE PROTEIN"/>
    <property type="match status" value="1"/>
</dbReference>
<feature type="transmembrane region" description="Helical" evidence="6">
    <location>
        <begin position="233"/>
        <end position="256"/>
    </location>
</feature>
<dbReference type="InterPro" id="IPR001851">
    <property type="entry name" value="ABC_transp_permease"/>
</dbReference>
<feature type="transmembrane region" description="Helical" evidence="6">
    <location>
        <begin position="128"/>
        <end position="149"/>
    </location>
</feature>
<evidence type="ECO:0000256" key="5">
    <source>
        <dbReference type="ARBA" id="ARBA00023136"/>
    </source>
</evidence>
<accession>A0ABZ1BRB9</accession>
<evidence type="ECO:0000256" key="4">
    <source>
        <dbReference type="ARBA" id="ARBA00022989"/>
    </source>
</evidence>
<keyword evidence="5 6" id="KW-0472">Membrane</keyword>
<feature type="transmembrane region" description="Helical" evidence="6">
    <location>
        <begin position="262"/>
        <end position="280"/>
    </location>
</feature>
<evidence type="ECO:0000256" key="3">
    <source>
        <dbReference type="ARBA" id="ARBA00022692"/>
    </source>
</evidence>
<evidence type="ECO:0008006" key="9">
    <source>
        <dbReference type="Google" id="ProtNLM"/>
    </source>
</evidence>
<feature type="transmembrane region" description="Helical" evidence="6">
    <location>
        <begin position="205"/>
        <end position="226"/>
    </location>
</feature>
<evidence type="ECO:0000256" key="6">
    <source>
        <dbReference type="SAM" id="Phobius"/>
    </source>
</evidence>
<keyword evidence="4 6" id="KW-1133">Transmembrane helix</keyword>
<evidence type="ECO:0000256" key="2">
    <source>
        <dbReference type="ARBA" id="ARBA00022475"/>
    </source>
</evidence>
<evidence type="ECO:0000256" key="1">
    <source>
        <dbReference type="ARBA" id="ARBA00004651"/>
    </source>
</evidence>
<name>A0ABZ1BRB9_9FIRM</name>
<protein>
    <recommendedName>
        <fullName evidence="9">ABC transport system permease protein</fullName>
    </recommendedName>
</protein>
<dbReference type="RefSeq" id="WP_324669689.1">
    <property type="nucleotide sequence ID" value="NZ_CP141614.1"/>
</dbReference>
<keyword evidence="8" id="KW-1185">Reference proteome</keyword>
<feature type="transmembrane region" description="Helical" evidence="6">
    <location>
        <begin position="9"/>
        <end position="27"/>
    </location>
</feature>
<evidence type="ECO:0000313" key="8">
    <source>
        <dbReference type="Proteomes" id="UP001333102"/>
    </source>
</evidence>
<gene>
    <name evidence="7" type="ORF">VLY81_03745</name>
</gene>
<organism evidence="7 8">
    <name type="scientific">Geochorda subterranea</name>
    <dbReference type="NCBI Taxonomy" id="3109564"/>
    <lineage>
        <taxon>Bacteria</taxon>
        <taxon>Bacillati</taxon>
        <taxon>Bacillota</taxon>
        <taxon>Limnochordia</taxon>
        <taxon>Limnochordales</taxon>
        <taxon>Geochordaceae</taxon>
        <taxon>Geochorda</taxon>
    </lineage>
</organism>
<feature type="transmembrane region" description="Helical" evidence="6">
    <location>
        <begin position="39"/>
        <end position="69"/>
    </location>
</feature>
<dbReference type="CDD" id="cd06574">
    <property type="entry name" value="TM_PBP1_branched-chain-AA_like"/>
    <property type="match status" value="1"/>
</dbReference>
<sequence>MLQMVFQQGLLYGIMAMGVFLSFRILAVPDLTVDGSFPLGGAVAATLIAAGFPALPATLVAVAAGAAAGGATGWLHARLRVPALLAGILTMTALFSVNLRVMGRPNVPLLRLPTLMEDAGRLGIPFDWAPLVVFAAAVALVAGGLLWWLRTEMGLALRAAGDNEAMASSAGVEVGRARTVGLAISNGLVALSGALAAQYQGFADVNMGVGTIVAGLASVILGEAIVRPRGLAWRLAAAVTGSLAYRAAIAAALQLGLDPGDLKLATAAVVAIALAVPGFARDRLRAGVPVQRPGGGFGRWLAAHGLLSAGHRRPPPP</sequence>
<comment type="subcellular location">
    <subcellularLocation>
        <location evidence="1">Cell membrane</location>
        <topology evidence="1">Multi-pass membrane protein</topology>
    </subcellularLocation>
</comment>
<feature type="transmembrane region" description="Helical" evidence="6">
    <location>
        <begin position="180"/>
        <end position="199"/>
    </location>
</feature>
<keyword evidence="2" id="KW-1003">Cell membrane</keyword>
<feature type="transmembrane region" description="Helical" evidence="6">
    <location>
        <begin position="81"/>
        <end position="101"/>
    </location>
</feature>
<evidence type="ECO:0000313" key="7">
    <source>
        <dbReference type="EMBL" id="WRP15289.1"/>
    </source>
</evidence>
<dbReference type="Proteomes" id="UP001333102">
    <property type="component" value="Chromosome"/>
</dbReference>
<dbReference type="PANTHER" id="PTHR32196">
    <property type="entry name" value="ABC TRANSPORTER PERMEASE PROTEIN YPHD-RELATED-RELATED"/>
    <property type="match status" value="1"/>
</dbReference>
<dbReference type="EMBL" id="CP141614">
    <property type="protein sequence ID" value="WRP15289.1"/>
    <property type="molecule type" value="Genomic_DNA"/>
</dbReference>
<proteinExistence type="predicted"/>